<keyword evidence="3" id="KW-1185">Reference proteome</keyword>
<dbReference type="AlphaFoldDB" id="L0D6U9"/>
<gene>
    <name evidence="2" type="ordered locus">Sinac_0724</name>
</gene>
<dbReference type="EMBL" id="CP003364">
    <property type="protein sequence ID" value="AGA25134.1"/>
    <property type="molecule type" value="Genomic_DNA"/>
</dbReference>
<evidence type="ECO:0000259" key="1">
    <source>
        <dbReference type="Pfam" id="PF07596"/>
    </source>
</evidence>
<dbReference type="SUPFAM" id="SSF54523">
    <property type="entry name" value="Pili subunits"/>
    <property type="match status" value="1"/>
</dbReference>
<dbReference type="eggNOG" id="COG2165">
    <property type="taxonomic scope" value="Bacteria"/>
</dbReference>
<dbReference type="PANTHER" id="PTHR30093">
    <property type="entry name" value="GENERAL SECRETION PATHWAY PROTEIN G"/>
    <property type="match status" value="1"/>
</dbReference>
<dbReference type="STRING" id="886293.Sinac_0724"/>
<feature type="domain" description="DUF1559" evidence="1">
    <location>
        <begin position="32"/>
        <end position="307"/>
    </location>
</feature>
<name>L0D6U9_SINAD</name>
<dbReference type="NCBIfam" id="TIGR02532">
    <property type="entry name" value="IV_pilin_GFxxxE"/>
    <property type="match status" value="1"/>
</dbReference>
<dbReference type="Gene3D" id="3.30.700.10">
    <property type="entry name" value="Glycoprotein, Type 4 Pilin"/>
    <property type="match status" value="1"/>
</dbReference>
<dbReference type="InterPro" id="IPR045584">
    <property type="entry name" value="Pilin-like"/>
</dbReference>
<dbReference type="InterPro" id="IPR011453">
    <property type="entry name" value="DUF1559"/>
</dbReference>
<protein>
    <submittedName>
        <fullName evidence="2">Prepilin-type N-terminal cleavage/methylation domain-containing protein</fullName>
    </submittedName>
</protein>
<reference evidence="2 3" key="1">
    <citation type="submission" date="2012-02" db="EMBL/GenBank/DDBJ databases">
        <title>Complete sequence of chromosome of Singulisphaera acidiphila DSM 18658.</title>
        <authorList>
            <consortium name="US DOE Joint Genome Institute (JGI-PGF)"/>
            <person name="Lucas S."/>
            <person name="Copeland A."/>
            <person name="Lapidus A."/>
            <person name="Glavina del Rio T."/>
            <person name="Dalin E."/>
            <person name="Tice H."/>
            <person name="Bruce D."/>
            <person name="Goodwin L."/>
            <person name="Pitluck S."/>
            <person name="Peters L."/>
            <person name="Ovchinnikova G."/>
            <person name="Chertkov O."/>
            <person name="Kyrpides N."/>
            <person name="Mavromatis K."/>
            <person name="Ivanova N."/>
            <person name="Brettin T."/>
            <person name="Detter J.C."/>
            <person name="Han C."/>
            <person name="Larimer F."/>
            <person name="Land M."/>
            <person name="Hauser L."/>
            <person name="Markowitz V."/>
            <person name="Cheng J.-F."/>
            <person name="Hugenholtz P."/>
            <person name="Woyke T."/>
            <person name="Wu D."/>
            <person name="Tindall B."/>
            <person name="Pomrenke H."/>
            <person name="Brambilla E."/>
            <person name="Klenk H.-P."/>
            <person name="Eisen J.A."/>
        </authorList>
    </citation>
    <scope>NUCLEOTIDE SEQUENCE [LARGE SCALE GENOMIC DNA]</scope>
    <source>
        <strain evidence="3">ATCC BAA-1392 / DSM 18658 / VKM B-2454 / MOB10</strain>
    </source>
</reference>
<dbReference type="NCBIfam" id="TIGR04294">
    <property type="entry name" value="pre_pil_HX9DG"/>
    <property type="match status" value="1"/>
</dbReference>
<dbReference type="KEGG" id="saci:Sinac_0724"/>
<sequence>MARPRSGFTLIELLVVIAIIAVLIALLLPAVQAAREAARRAQCINNLKQIGIAMHNYHDVIGSLPPGTRSSVCGTWQMFILPFMEASPLFNSYNQMGSYLLPDKSKNPDGNLRYGGVCNTTCTGSRFNTFTCPSDTPTKIGNVTEHNYVANFGNAGFFQELQTSSSGATYATPYYATGGWLGAPFSDSDPSFYPSRQRTYNLSSLTDGTSNTLMASETIQSQDGSFRGYTWWGDASAFETWLVPNSLLPDVTQGYCTSIFPVVTPPNPPCMNATGTQGPTYAARSRHPGGVNTVFCDGSVKFIKNSIYLNTWRALSTSQGGEIISADAY</sequence>
<evidence type="ECO:0000313" key="3">
    <source>
        <dbReference type="Proteomes" id="UP000010798"/>
    </source>
</evidence>
<dbReference type="RefSeq" id="WP_015244314.1">
    <property type="nucleotide sequence ID" value="NC_019892.1"/>
</dbReference>
<dbReference type="Pfam" id="PF07596">
    <property type="entry name" value="SBP_bac_10"/>
    <property type="match status" value="1"/>
</dbReference>
<dbReference type="HOGENOM" id="CLU_041661_0_0_0"/>
<proteinExistence type="predicted"/>
<dbReference type="Proteomes" id="UP000010798">
    <property type="component" value="Chromosome"/>
</dbReference>
<evidence type="ECO:0000313" key="2">
    <source>
        <dbReference type="EMBL" id="AGA25134.1"/>
    </source>
</evidence>
<dbReference type="Pfam" id="PF07963">
    <property type="entry name" value="N_methyl"/>
    <property type="match status" value="1"/>
</dbReference>
<accession>L0D6U9</accession>
<dbReference type="InterPro" id="IPR027558">
    <property type="entry name" value="Pre_pil_HX9DG_C"/>
</dbReference>
<dbReference type="OrthoDB" id="270727at2"/>
<dbReference type="InterPro" id="IPR012902">
    <property type="entry name" value="N_methyl_site"/>
</dbReference>
<dbReference type="PANTHER" id="PTHR30093:SF2">
    <property type="entry name" value="TYPE II SECRETION SYSTEM PROTEIN H"/>
    <property type="match status" value="1"/>
</dbReference>
<dbReference type="PROSITE" id="PS00409">
    <property type="entry name" value="PROKAR_NTER_METHYL"/>
    <property type="match status" value="1"/>
</dbReference>
<organism evidence="2 3">
    <name type="scientific">Singulisphaera acidiphila (strain ATCC BAA-1392 / DSM 18658 / VKM B-2454 / MOB10)</name>
    <dbReference type="NCBI Taxonomy" id="886293"/>
    <lineage>
        <taxon>Bacteria</taxon>
        <taxon>Pseudomonadati</taxon>
        <taxon>Planctomycetota</taxon>
        <taxon>Planctomycetia</taxon>
        <taxon>Isosphaerales</taxon>
        <taxon>Isosphaeraceae</taxon>
        <taxon>Singulisphaera</taxon>
    </lineage>
</organism>